<protein>
    <submittedName>
        <fullName evidence="2">Lipoprotein</fullName>
    </submittedName>
</protein>
<dbReference type="InterPro" id="IPR024952">
    <property type="entry name" value="LPP20-like_dom"/>
</dbReference>
<keyword evidence="3" id="KW-1185">Reference proteome</keyword>
<dbReference type="RefSeq" id="WP_012664026.1">
    <property type="nucleotide sequence ID" value="NC_012115.1"/>
</dbReference>
<organism evidence="2 3">
    <name type="scientific">Nautilia profundicola (strain ATCC BAA-1463 / DSM 18972 / AmH)</name>
    <dbReference type="NCBI Taxonomy" id="598659"/>
    <lineage>
        <taxon>Bacteria</taxon>
        <taxon>Pseudomonadati</taxon>
        <taxon>Campylobacterota</taxon>
        <taxon>Epsilonproteobacteria</taxon>
        <taxon>Nautiliales</taxon>
        <taxon>Nautiliaceae</taxon>
        <taxon>Nautilia</taxon>
    </lineage>
</organism>
<dbReference type="Gene3D" id="3.10.129.140">
    <property type="entry name" value="Helicobacter TNF-alpha-Inducing protein"/>
    <property type="match status" value="1"/>
</dbReference>
<feature type="domain" description="Lipoprotein LPP20-like" evidence="1">
    <location>
        <begin position="54"/>
        <end position="149"/>
    </location>
</feature>
<dbReference type="AlphaFoldDB" id="B9L9S1"/>
<dbReference type="HOGENOM" id="CLU_121836_1_0_7"/>
<dbReference type="OrthoDB" id="9794307at2"/>
<dbReference type="eggNOG" id="ENOG5032GW0">
    <property type="taxonomic scope" value="Bacteria"/>
</dbReference>
<name>B9L9S1_NAUPA</name>
<reference evidence="2 3" key="1">
    <citation type="journal article" date="2009" name="PLoS Genet.">
        <title>Adaptations to submarine hydrothermal environments exemplified by the genome of Nautilia profundicola.</title>
        <authorList>
            <person name="Campbell B.J."/>
            <person name="Smith J.L."/>
            <person name="Hanson T.E."/>
            <person name="Klotz M.G."/>
            <person name="Stein L.Y."/>
            <person name="Lee C.K."/>
            <person name="Wu D."/>
            <person name="Robinson J.M."/>
            <person name="Khouri H.M."/>
            <person name="Eisen J.A."/>
            <person name="Cary S.C."/>
        </authorList>
    </citation>
    <scope>NUCLEOTIDE SEQUENCE [LARGE SCALE GENOMIC DNA]</scope>
    <source>
        <strain evidence="3">ATCC BAA-1463 / DSM 18972 / AmH</strain>
    </source>
</reference>
<sequence length="193" mass="21251">MKLKIALIVSAGMLFIGCSSKEAPKPQSAPQVSGECIIQNTEAPKWVCTGGDIKDYITAVGSAKPTPLGFSFQRSEAIAIARDEIAKQLQIKVKNMFKNYMATTGANTDSVEKATEYVSKQLTKQTLIGSKQLNMWIAPDKTLYVLVGVPLNAQKAKEVIKSSLKNEEALWQKFQAEKAQKELDEAIDKEFSY</sequence>
<dbReference type="Proteomes" id="UP000000448">
    <property type="component" value="Chromosome"/>
</dbReference>
<dbReference type="EMBL" id="CP001279">
    <property type="protein sequence ID" value="ACM92655.1"/>
    <property type="molecule type" value="Genomic_DNA"/>
</dbReference>
<evidence type="ECO:0000313" key="2">
    <source>
        <dbReference type="EMBL" id="ACM92655.1"/>
    </source>
</evidence>
<proteinExistence type="predicted"/>
<dbReference type="KEGG" id="nam:NAMH_0979"/>
<dbReference type="PROSITE" id="PS51257">
    <property type="entry name" value="PROKAR_LIPOPROTEIN"/>
    <property type="match status" value="1"/>
</dbReference>
<dbReference type="Pfam" id="PF02169">
    <property type="entry name" value="LPP20"/>
    <property type="match status" value="1"/>
</dbReference>
<accession>B9L9S1</accession>
<evidence type="ECO:0000313" key="3">
    <source>
        <dbReference type="Proteomes" id="UP000000448"/>
    </source>
</evidence>
<keyword evidence="2" id="KW-0449">Lipoprotein</keyword>
<evidence type="ECO:0000259" key="1">
    <source>
        <dbReference type="Pfam" id="PF02169"/>
    </source>
</evidence>
<gene>
    <name evidence="2" type="ordered locus">NAMH_0979</name>
</gene>
<dbReference type="STRING" id="598659.NAMH_0979"/>